<dbReference type="Proteomes" id="UP001164746">
    <property type="component" value="Chromosome 17"/>
</dbReference>
<feature type="domain" description="C2H2-type" evidence="9">
    <location>
        <begin position="115"/>
        <end position="142"/>
    </location>
</feature>
<keyword evidence="2" id="KW-0479">Metal-binding</keyword>
<evidence type="ECO:0000313" key="11">
    <source>
        <dbReference type="Proteomes" id="UP001164746"/>
    </source>
</evidence>
<dbReference type="PANTHER" id="PTHR24390">
    <property type="entry name" value="ZINC FINGER PROTEIN"/>
    <property type="match status" value="1"/>
</dbReference>
<dbReference type="InterPro" id="IPR036236">
    <property type="entry name" value="Znf_C2H2_sf"/>
</dbReference>
<name>A0ABY7GAK0_MYAAR</name>
<dbReference type="Pfam" id="PF00096">
    <property type="entry name" value="zf-C2H2"/>
    <property type="match status" value="3"/>
</dbReference>
<keyword evidence="6" id="KW-0238">DNA-binding</keyword>
<evidence type="ECO:0000256" key="8">
    <source>
        <dbReference type="PROSITE-ProRule" id="PRU00042"/>
    </source>
</evidence>
<dbReference type="SUPFAM" id="SSF57667">
    <property type="entry name" value="beta-beta-alpha zinc fingers"/>
    <property type="match status" value="2"/>
</dbReference>
<evidence type="ECO:0000256" key="4">
    <source>
        <dbReference type="ARBA" id="ARBA00022771"/>
    </source>
</evidence>
<gene>
    <name evidence="10" type="ORF">MAR_033989</name>
</gene>
<reference evidence="10" key="1">
    <citation type="submission" date="2022-11" db="EMBL/GenBank/DDBJ databases">
        <title>Centuries of genome instability and evolution in soft-shell clam transmissible cancer (bioRxiv).</title>
        <authorList>
            <person name="Hart S.F.M."/>
            <person name="Yonemitsu M.A."/>
            <person name="Giersch R.M."/>
            <person name="Beal B.F."/>
            <person name="Arriagada G."/>
            <person name="Davis B.W."/>
            <person name="Ostrander E.A."/>
            <person name="Goff S.P."/>
            <person name="Metzger M.J."/>
        </authorList>
    </citation>
    <scope>NUCLEOTIDE SEQUENCE</scope>
    <source>
        <strain evidence="10">MELC-2E11</strain>
        <tissue evidence="10">Siphon/mantle</tissue>
    </source>
</reference>
<evidence type="ECO:0000259" key="9">
    <source>
        <dbReference type="PROSITE" id="PS50157"/>
    </source>
</evidence>
<sequence>MTNRHYLPSSTYIFHRCLATIARSCPSPIPHPRSSTLNTHLLIHSDTRPYPCSYCGKRFHQKSDMKKHTYIHTGLYVICNIKPHIVSSSSICVEIQHPHISPSRWFFQSAGEKPHRCQVCDKRFSQSSNLITHSRKHTGYTPFRCDMCSRTFQRKLELRKHKETGKCVATL</sequence>
<proteinExistence type="predicted"/>
<evidence type="ECO:0000256" key="2">
    <source>
        <dbReference type="ARBA" id="ARBA00022723"/>
    </source>
</evidence>
<dbReference type="InterPro" id="IPR013087">
    <property type="entry name" value="Znf_C2H2_type"/>
</dbReference>
<keyword evidence="4 8" id="KW-0863">Zinc-finger</keyword>
<keyword evidence="3" id="KW-0677">Repeat</keyword>
<dbReference type="PROSITE" id="PS00028">
    <property type="entry name" value="ZINC_FINGER_C2H2_1"/>
    <property type="match status" value="2"/>
</dbReference>
<keyword evidence="11" id="KW-1185">Reference proteome</keyword>
<keyword evidence="7" id="KW-0539">Nucleus</keyword>
<protein>
    <submittedName>
        <fullName evidence="10">GFI1-like protein</fullName>
    </submittedName>
</protein>
<accession>A0ABY7GAK0</accession>
<comment type="subcellular location">
    <subcellularLocation>
        <location evidence="1">Nucleus</location>
    </subcellularLocation>
</comment>
<keyword evidence="5" id="KW-0862">Zinc</keyword>
<evidence type="ECO:0000256" key="5">
    <source>
        <dbReference type="ARBA" id="ARBA00022833"/>
    </source>
</evidence>
<evidence type="ECO:0000256" key="3">
    <source>
        <dbReference type="ARBA" id="ARBA00022737"/>
    </source>
</evidence>
<dbReference type="SMART" id="SM00355">
    <property type="entry name" value="ZnF_C2H2"/>
    <property type="match status" value="3"/>
</dbReference>
<dbReference type="Gene3D" id="3.30.160.60">
    <property type="entry name" value="Classic Zinc Finger"/>
    <property type="match status" value="3"/>
</dbReference>
<feature type="domain" description="C2H2-type" evidence="9">
    <location>
        <begin position="50"/>
        <end position="74"/>
    </location>
</feature>
<evidence type="ECO:0000313" key="10">
    <source>
        <dbReference type="EMBL" id="WAR31447.1"/>
    </source>
</evidence>
<organism evidence="10 11">
    <name type="scientific">Mya arenaria</name>
    <name type="common">Soft-shell clam</name>
    <dbReference type="NCBI Taxonomy" id="6604"/>
    <lineage>
        <taxon>Eukaryota</taxon>
        <taxon>Metazoa</taxon>
        <taxon>Spiralia</taxon>
        <taxon>Lophotrochozoa</taxon>
        <taxon>Mollusca</taxon>
        <taxon>Bivalvia</taxon>
        <taxon>Autobranchia</taxon>
        <taxon>Heteroconchia</taxon>
        <taxon>Euheterodonta</taxon>
        <taxon>Imparidentia</taxon>
        <taxon>Neoheterodontei</taxon>
        <taxon>Myida</taxon>
        <taxon>Myoidea</taxon>
        <taxon>Myidae</taxon>
        <taxon>Mya</taxon>
    </lineage>
</organism>
<evidence type="ECO:0000256" key="1">
    <source>
        <dbReference type="ARBA" id="ARBA00004123"/>
    </source>
</evidence>
<evidence type="ECO:0000256" key="6">
    <source>
        <dbReference type="ARBA" id="ARBA00023125"/>
    </source>
</evidence>
<dbReference type="PANTHER" id="PTHR24390:SF159">
    <property type="entry name" value="GROWTH FACTOR INDEPENDENT 1 TRANSCRIPTIONAL REPRESSOR"/>
    <property type="match status" value="1"/>
</dbReference>
<feature type="domain" description="C2H2-type" evidence="9">
    <location>
        <begin position="143"/>
        <end position="164"/>
    </location>
</feature>
<dbReference type="EMBL" id="CP111028">
    <property type="protein sequence ID" value="WAR31447.1"/>
    <property type="molecule type" value="Genomic_DNA"/>
</dbReference>
<dbReference type="PROSITE" id="PS50157">
    <property type="entry name" value="ZINC_FINGER_C2H2_2"/>
    <property type="match status" value="3"/>
</dbReference>
<evidence type="ECO:0000256" key="7">
    <source>
        <dbReference type="ARBA" id="ARBA00023242"/>
    </source>
</evidence>